<dbReference type="Proteomes" id="UP000027192">
    <property type="component" value="Unassembled WGS sequence"/>
</dbReference>
<evidence type="ECO:0000259" key="2">
    <source>
        <dbReference type="Pfam" id="PF03061"/>
    </source>
</evidence>
<dbReference type="InterPro" id="IPR003736">
    <property type="entry name" value="PAAI_dom"/>
</dbReference>
<evidence type="ECO:0000256" key="1">
    <source>
        <dbReference type="ARBA" id="ARBA00022801"/>
    </source>
</evidence>
<dbReference type="NCBIfam" id="TIGR00369">
    <property type="entry name" value="unchar_dom_1"/>
    <property type="match status" value="1"/>
</dbReference>
<dbReference type="Pfam" id="PF03061">
    <property type="entry name" value="4HBT"/>
    <property type="match status" value="1"/>
</dbReference>
<keyword evidence="1" id="KW-0378">Hydrolase</keyword>
<dbReference type="PANTHER" id="PTHR42856">
    <property type="entry name" value="ACYL-COENZYME A THIOESTERASE PAAI"/>
    <property type="match status" value="1"/>
</dbReference>
<dbReference type="EMBL" id="JMIB01000002">
    <property type="protein sequence ID" value="KDM93474.1"/>
    <property type="molecule type" value="Genomic_DNA"/>
</dbReference>
<dbReference type="PANTHER" id="PTHR42856:SF1">
    <property type="entry name" value="ACYL-COENZYME A THIOESTERASE PAAI"/>
    <property type="match status" value="1"/>
</dbReference>
<dbReference type="GO" id="GO:0016289">
    <property type="term" value="F:acyl-CoA hydrolase activity"/>
    <property type="evidence" value="ECO:0007669"/>
    <property type="project" value="UniProtKB-ARBA"/>
</dbReference>
<name>A0A066RSY2_9GAMM</name>
<feature type="domain" description="Thioesterase" evidence="2">
    <location>
        <begin position="47"/>
        <end position="119"/>
    </location>
</feature>
<dbReference type="InterPro" id="IPR006683">
    <property type="entry name" value="Thioestr_dom"/>
</dbReference>
<protein>
    <submittedName>
        <fullName evidence="3">Phenylacetic acid degradation protein</fullName>
    </submittedName>
</protein>
<evidence type="ECO:0000313" key="4">
    <source>
        <dbReference type="Proteomes" id="UP000027192"/>
    </source>
</evidence>
<dbReference type="InterPro" id="IPR029069">
    <property type="entry name" value="HotDog_dom_sf"/>
</dbReference>
<accession>A0A066RSY2</accession>
<dbReference type="AlphaFoldDB" id="A0A066RSY2"/>
<organism evidence="3 4">
    <name type="scientific">Photobacterium galatheae</name>
    <dbReference type="NCBI Taxonomy" id="1654360"/>
    <lineage>
        <taxon>Bacteria</taxon>
        <taxon>Pseudomonadati</taxon>
        <taxon>Pseudomonadota</taxon>
        <taxon>Gammaproteobacteria</taxon>
        <taxon>Vibrionales</taxon>
        <taxon>Vibrionaceae</taxon>
        <taxon>Photobacterium</taxon>
    </lineage>
</organism>
<dbReference type="Gene3D" id="3.10.129.10">
    <property type="entry name" value="Hotdog Thioesterase"/>
    <property type="match status" value="1"/>
</dbReference>
<reference evidence="3 4" key="1">
    <citation type="submission" date="2014-04" db="EMBL/GenBank/DDBJ databases">
        <title>Draft genome sequence of Photobacterium halotolerans S2753: a solonamide, ngercheumicin and holomycin producer.</title>
        <authorList>
            <person name="Machado H.R."/>
            <person name="Gram L."/>
        </authorList>
    </citation>
    <scope>NUCLEOTIDE SEQUENCE [LARGE SCALE GENOMIC DNA]</scope>
    <source>
        <strain evidence="3 4">S2753</strain>
    </source>
</reference>
<keyword evidence="4" id="KW-1185">Reference proteome</keyword>
<dbReference type="STRING" id="1654360.EA58_01000"/>
<sequence length="138" mass="14953">MSNMLDKGKEILSQQSFSLLLGTTLEAYEAGTAELSLEMRDDLKQNNGFAHGGVVSYLADNCITFAGASVLGRCVTSEYKVNYVRPAIGDRLVARSTVLYAGKRQATCECKVYAQADGEEKLVAVSLGTIHKIDEQKP</sequence>
<dbReference type="InterPro" id="IPR052723">
    <property type="entry name" value="Acyl-CoA_thioesterase_PaaI"/>
</dbReference>
<gene>
    <name evidence="3" type="ORF">EA58_01000</name>
</gene>
<dbReference type="CDD" id="cd03443">
    <property type="entry name" value="PaaI_thioesterase"/>
    <property type="match status" value="1"/>
</dbReference>
<dbReference type="SUPFAM" id="SSF54637">
    <property type="entry name" value="Thioesterase/thiol ester dehydrase-isomerase"/>
    <property type="match status" value="1"/>
</dbReference>
<comment type="caution">
    <text evidence="3">The sequence shown here is derived from an EMBL/GenBank/DDBJ whole genome shotgun (WGS) entry which is preliminary data.</text>
</comment>
<evidence type="ECO:0000313" key="3">
    <source>
        <dbReference type="EMBL" id="KDM93474.1"/>
    </source>
</evidence>
<proteinExistence type="predicted"/>